<protein>
    <submittedName>
        <fullName evidence="2">TonB protein</fullName>
    </submittedName>
</protein>
<dbReference type="Gene3D" id="3.30.1150.10">
    <property type="match status" value="1"/>
</dbReference>
<evidence type="ECO:0000259" key="1">
    <source>
        <dbReference type="PROSITE" id="PS52015"/>
    </source>
</evidence>
<feature type="non-terminal residue" evidence="2">
    <location>
        <position position="1"/>
    </location>
</feature>
<dbReference type="InterPro" id="IPR037682">
    <property type="entry name" value="TonB_C"/>
</dbReference>
<proteinExistence type="predicted"/>
<dbReference type="Proteomes" id="UP000282378">
    <property type="component" value="Unassembled WGS sequence"/>
</dbReference>
<reference evidence="2 3" key="1">
    <citation type="submission" date="2018-08" db="EMBL/GenBank/DDBJ databases">
        <title>Recombination of ecologically and evolutionarily significant loci maintains genetic cohesion in the Pseudomonas syringae species complex.</title>
        <authorList>
            <person name="Dillon M."/>
            <person name="Thakur S."/>
            <person name="Almeida R.N.D."/>
            <person name="Weir B.S."/>
            <person name="Guttman D.S."/>
        </authorList>
    </citation>
    <scope>NUCLEOTIDE SEQUENCE [LARGE SCALE GENOMIC DNA]</scope>
    <source>
        <strain evidence="2 3">88_10</strain>
    </source>
</reference>
<dbReference type="PROSITE" id="PS52015">
    <property type="entry name" value="TONB_CTD"/>
    <property type="match status" value="1"/>
</dbReference>
<organism evidence="2 3">
    <name type="scientific">Pseudomonas syringae pv. maculicola</name>
    <dbReference type="NCBI Taxonomy" id="59511"/>
    <lineage>
        <taxon>Bacteria</taxon>
        <taxon>Pseudomonadati</taxon>
        <taxon>Pseudomonadota</taxon>
        <taxon>Gammaproteobacteria</taxon>
        <taxon>Pseudomonadales</taxon>
        <taxon>Pseudomonadaceae</taxon>
        <taxon>Pseudomonas</taxon>
    </lineage>
</organism>
<evidence type="ECO:0000313" key="2">
    <source>
        <dbReference type="EMBL" id="RML32449.1"/>
    </source>
</evidence>
<feature type="domain" description="TonB C-terminal" evidence="1">
    <location>
        <begin position="1"/>
        <end position="36"/>
    </location>
</feature>
<name>A0A3M2UZP7_PSEYM</name>
<gene>
    <name evidence="2" type="ORF">APX70_03398</name>
</gene>
<dbReference type="EMBL" id="RBNL01004406">
    <property type="protein sequence ID" value="RML32449.1"/>
    <property type="molecule type" value="Genomic_DNA"/>
</dbReference>
<sequence length="36" mass="4033">DAAVEAVRNWKFIPAKRGDTPIEGFATQTIDFKLPE</sequence>
<accession>A0A3M2UZP7</accession>
<dbReference type="SUPFAM" id="SSF74653">
    <property type="entry name" value="TolA/TonB C-terminal domain"/>
    <property type="match status" value="1"/>
</dbReference>
<dbReference type="AlphaFoldDB" id="A0A3M2UZP7"/>
<evidence type="ECO:0000313" key="3">
    <source>
        <dbReference type="Proteomes" id="UP000282378"/>
    </source>
</evidence>
<dbReference type="GO" id="GO:0055085">
    <property type="term" value="P:transmembrane transport"/>
    <property type="evidence" value="ECO:0007669"/>
    <property type="project" value="InterPro"/>
</dbReference>
<comment type="caution">
    <text evidence="2">The sequence shown here is derived from an EMBL/GenBank/DDBJ whole genome shotgun (WGS) entry which is preliminary data.</text>
</comment>